<evidence type="ECO:0000256" key="8">
    <source>
        <dbReference type="SAM" id="SignalP"/>
    </source>
</evidence>
<dbReference type="GO" id="GO:0046872">
    <property type="term" value="F:metal ion binding"/>
    <property type="evidence" value="ECO:0007669"/>
    <property type="project" value="UniProtKB-KW"/>
</dbReference>
<sequence>MGPVASFLSELLVITFLLQAGAEASPCPKKWMFFGGSCYALFENPLSWNDAEADCQTQKQGAHLASILDDHEMKTIAAYIRFNQEKNSAVWIGLFAHKASEISKWQWVDMSPLPYTAWAPGEPSGTGGVEKCAELKTNDYLQWNDRDCETALSYLCRYSRY</sequence>
<evidence type="ECO:0000256" key="5">
    <source>
        <dbReference type="ARBA" id="ARBA00022734"/>
    </source>
</evidence>
<evidence type="ECO:0000256" key="3">
    <source>
        <dbReference type="ARBA" id="ARBA00022525"/>
    </source>
</evidence>
<dbReference type="Proteomes" id="UP001178461">
    <property type="component" value="Chromosome 10"/>
</dbReference>
<dbReference type="PROSITE" id="PS50041">
    <property type="entry name" value="C_TYPE_LECTIN_2"/>
    <property type="match status" value="1"/>
</dbReference>
<evidence type="ECO:0000313" key="10">
    <source>
        <dbReference type="EMBL" id="CAI5786637.1"/>
    </source>
</evidence>
<protein>
    <recommendedName>
        <fullName evidence="9">C-type lectin domain-containing protein</fullName>
    </recommendedName>
</protein>
<keyword evidence="4" id="KW-0479">Metal-binding</keyword>
<reference evidence="10" key="1">
    <citation type="submission" date="2022-12" db="EMBL/GenBank/DDBJ databases">
        <authorList>
            <person name="Alioto T."/>
            <person name="Alioto T."/>
            <person name="Gomez Garrido J."/>
        </authorList>
    </citation>
    <scope>NUCLEOTIDE SEQUENCE</scope>
</reference>
<dbReference type="InterPro" id="IPR001304">
    <property type="entry name" value="C-type_lectin-like"/>
</dbReference>
<feature type="chain" id="PRO_5041453175" description="C-type lectin domain-containing protein" evidence="8">
    <location>
        <begin position="25"/>
        <end position="161"/>
    </location>
</feature>
<evidence type="ECO:0000256" key="2">
    <source>
        <dbReference type="ARBA" id="ARBA00006250"/>
    </source>
</evidence>
<dbReference type="FunFam" id="3.10.100.10:FF:000015">
    <property type="entry name" value="C-type lectin Cal"/>
    <property type="match status" value="1"/>
</dbReference>
<comment type="subcellular location">
    <subcellularLocation>
        <location evidence="1">Secreted</location>
    </subcellularLocation>
</comment>
<feature type="domain" description="C-type lectin" evidence="9">
    <location>
        <begin position="34"/>
        <end position="157"/>
    </location>
</feature>
<dbReference type="Gene3D" id="3.10.100.10">
    <property type="entry name" value="Mannose-Binding Protein A, subunit A"/>
    <property type="match status" value="1"/>
</dbReference>
<keyword evidence="6" id="KW-0106">Calcium</keyword>
<dbReference type="AlphaFoldDB" id="A0AA35PJ46"/>
<gene>
    <name evidence="10" type="ORF">PODLI_1B016147</name>
</gene>
<keyword evidence="7" id="KW-1015">Disulfide bond</keyword>
<accession>A0AA35PJ46</accession>
<name>A0AA35PJ46_9SAUR</name>
<dbReference type="InterPro" id="IPR016187">
    <property type="entry name" value="CTDL_fold"/>
</dbReference>
<evidence type="ECO:0000256" key="6">
    <source>
        <dbReference type="ARBA" id="ARBA00022837"/>
    </source>
</evidence>
<evidence type="ECO:0000256" key="1">
    <source>
        <dbReference type="ARBA" id="ARBA00004613"/>
    </source>
</evidence>
<dbReference type="PANTHER" id="PTHR22803">
    <property type="entry name" value="MANNOSE, PHOSPHOLIPASE, LECTIN RECEPTOR RELATED"/>
    <property type="match status" value="1"/>
</dbReference>
<feature type="signal peptide" evidence="8">
    <location>
        <begin position="1"/>
        <end position="24"/>
    </location>
</feature>
<dbReference type="SUPFAM" id="SSF56436">
    <property type="entry name" value="C-type lectin-like"/>
    <property type="match status" value="1"/>
</dbReference>
<evidence type="ECO:0000256" key="4">
    <source>
        <dbReference type="ARBA" id="ARBA00022723"/>
    </source>
</evidence>
<evidence type="ECO:0000259" key="9">
    <source>
        <dbReference type="PROSITE" id="PS50041"/>
    </source>
</evidence>
<keyword evidence="11" id="KW-1185">Reference proteome</keyword>
<proteinExistence type="inferred from homology"/>
<keyword evidence="8" id="KW-0732">Signal</keyword>
<dbReference type="EMBL" id="OX395135">
    <property type="protein sequence ID" value="CAI5786637.1"/>
    <property type="molecule type" value="Genomic_DNA"/>
</dbReference>
<dbReference type="SMART" id="SM00034">
    <property type="entry name" value="CLECT"/>
    <property type="match status" value="1"/>
</dbReference>
<dbReference type="PROSITE" id="PS00615">
    <property type="entry name" value="C_TYPE_LECTIN_1"/>
    <property type="match status" value="1"/>
</dbReference>
<keyword evidence="3" id="KW-0964">Secreted</keyword>
<keyword evidence="5" id="KW-0430">Lectin</keyword>
<organism evidence="10 11">
    <name type="scientific">Podarcis lilfordi</name>
    <name type="common">Lilford's wall lizard</name>
    <dbReference type="NCBI Taxonomy" id="74358"/>
    <lineage>
        <taxon>Eukaryota</taxon>
        <taxon>Metazoa</taxon>
        <taxon>Chordata</taxon>
        <taxon>Craniata</taxon>
        <taxon>Vertebrata</taxon>
        <taxon>Euteleostomi</taxon>
        <taxon>Lepidosauria</taxon>
        <taxon>Squamata</taxon>
        <taxon>Bifurcata</taxon>
        <taxon>Unidentata</taxon>
        <taxon>Episquamata</taxon>
        <taxon>Laterata</taxon>
        <taxon>Lacertibaenia</taxon>
        <taxon>Lacertidae</taxon>
        <taxon>Podarcis</taxon>
    </lineage>
</organism>
<comment type="similarity">
    <text evidence="2">Belongs to the true venom lectin family.</text>
</comment>
<dbReference type="GO" id="GO:0005576">
    <property type="term" value="C:extracellular region"/>
    <property type="evidence" value="ECO:0007669"/>
    <property type="project" value="UniProtKB-SubCell"/>
</dbReference>
<dbReference type="PRINTS" id="PR01504">
    <property type="entry name" value="PNCREATITSAP"/>
</dbReference>
<dbReference type="InterPro" id="IPR050111">
    <property type="entry name" value="C-type_lectin/snaclec_domain"/>
</dbReference>
<dbReference type="GO" id="GO:0030246">
    <property type="term" value="F:carbohydrate binding"/>
    <property type="evidence" value="ECO:0007669"/>
    <property type="project" value="UniProtKB-KW"/>
</dbReference>
<evidence type="ECO:0000313" key="11">
    <source>
        <dbReference type="Proteomes" id="UP001178461"/>
    </source>
</evidence>
<evidence type="ECO:0000256" key="7">
    <source>
        <dbReference type="ARBA" id="ARBA00023157"/>
    </source>
</evidence>
<dbReference type="InterPro" id="IPR016186">
    <property type="entry name" value="C-type_lectin-like/link_sf"/>
</dbReference>
<dbReference type="InterPro" id="IPR018378">
    <property type="entry name" value="C-type_lectin_CS"/>
</dbReference>
<dbReference type="Pfam" id="PF00059">
    <property type="entry name" value="Lectin_C"/>
    <property type="match status" value="1"/>
</dbReference>